<dbReference type="EMBL" id="FZOT01000003">
    <property type="protein sequence ID" value="SNS50520.1"/>
    <property type="molecule type" value="Genomic_DNA"/>
</dbReference>
<keyword evidence="10" id="KW-1185">Reference proteome</keyword>
<dbReference type="Pfam" id="PF00111">
    <property type="entry name" value="Fer2"/>
    <property type="match status" value="1"/>
</dbReference>
<dbReference type="AlphaFoldDB" id="A0A239F0J0"/>
<dbReference type="SUPFAM" id="SSF52343">
    <property type="entry name" value="Ferredoxin reductase-like, C-terminal NADP-linked domain"/>
    <property type="match status" value="1"/>
</dbReference>
<keyword evidence="6" id="KW-0411">Iron-sulfur</keyword>
<evidence type="ECO:0000259" key="8">
    <source>
        <dbReference type="PROSITE" id="PS51384"/>
    </source>
</evidence>
<organism evidence="9 10">
    <name type="scientific">Noviherbaspirillum humi</name>
    <dbReference type="NCBI Taxonomy" id="1688639"/>
    <lineage>
        <taxon>Bacteria</taxon>
        <taxon>Pseudomonadati</taxon>
        <taxon>Pseudomonadota</taxon>
        <taxon>Betaproteobacteria</taxon>
        <taxon>Burkholderiales</taxon>
        <taxon>Oxalobacteraceae</taxon>
        <taxon>Noviherbaspirillum</taxon>
    </lineage>
</organism>
<dbReference type="PANTHER" id="PTHR47354">
    <property type="entry name" value="NADH OXIDOREDUCTASE HCR"/>
    <property type="match status" value="1"/>
</dbReference>
<dbReference type="PANTHER" id="PTHR47354:SF1">
    <property type="entry name" value="CARNITINE MONOOXYGENASE REDUCTASE SUBUNIT"/>
    <property type="match status" value="1"/>
</dbReference>
<protein>
    <submittedName>
        <fullName evidence="9">Phthalate 4,5-dioxygenase, reductase subunit</fullName>
    </submittedName>
</protein>
<dbReference type="CDD" id="cd06185">
    <property type="entry name" value="PDR_like"/>
    <property type="match status" value="1"/>
</dbReference>
<dbReference type="InterPro" id="IPR017938">
    <property type="entry name" value="Riboflavin_synthase-like_b-brl"/>
</dbReference>
<accession>A0A239F0J0</accession>
<dbReference type="RefSeq" id="WP_089398627.1">
    <property type="nucleotide sequence ID" value="NZ_FZOT01000003.1"/>
</dbReference>
<dbReference type="InterPro" id="IPR001041">
    <property type="entry name" value="2Fe-2S_ferredoxin-type"/>
</dbReference>
<dbReference type="Gene3D" id="3.40.50.80">
    <property type="entry name" value="Nucleotide-binding domain of ferredoxin-NADP reductase (FNR) module"/>
    <property type="match status" value="1"/>
</dbReference>
<evidence type="ECO:0000256" key="3">
    <source>
        <dbReference type="ARBA" id="ARBA00022723"/>
    </source>
</evidence>
<sequence>MEAEETDEIMMPLRIASIVDLADGIRSFELVHPDGAELPPFTPGSHVKVRTPNGAIRKYSLCNDPAEGHRYVIAVKRDANGRGGSLSIVDDAKQGDTLPTSPPENAFPLKEGAPGYVFIAGGIGITPILSMIRSFGDAPPAPWKLYYLTRSPQSTAFLDELAQPRYKGKVVIHHDGGDAMQAYDLWPVLEKPGRTHVYCCGPQPLMDAVRDMSGHWNPGNIHFESFNDGGKPRPDDKPFTVRLAGSNEAFEVPVGETILSVLKRAGHRIPSSCESGSCGTCKTRLVAGVADHRDMVLMPEEGDTHIMVCVSRAKSDEITVELPR</sequence>
<evidence type="ECO:0000313" key="10">
    <source>
        <dbReference type="Proteomes" id="UP000198284"/>
    </source>
</evidence>
<dbReference type="Gene3D" id="2.40.30.10">
    <property type="entry name" value="Translation factors"/>
    <property type="match status" value="1"/>
</dbReference>
<dbReference type="GO" id="GO:0051213">
    <property type="term" value="F:dioxygenase activity"/>
    <property type="evidence" value="ECO:0007669"/>
    <property type="project" value="UniProtKB-KW"/>
</dbReference>
<keyword evidence="3" id="KW-0479">Metal-binding</keyword>
<feature type="domain" description="FAD-binding FR-type" evidence="8">
    <location>
        <begin position="8"/>
        <end position="110"/>
    </location>
</feature>
<dbReference type="InterPro" id="IPR012675">
    <property type="entry name" value="Beta-grasp_dom_sf"/>
</dbReference>
<dbReference type="Pfam" id="PF00175">
    <property type="entry name" value="NAD_binding_1"/>
    <property type="match status" value="1"/>
</dbReference>
<feature type="domain" description="2Fe-2S ferredoxin-type" evidence="7">
    <location>
        <begin position="239"/>
        <end position="324"/>
    </location>
</feature>
<evidence type="ECO:0000256" key="6">
    <source>
        <dbReference type="ARBA" id="ARBA00023014"/>
    </source>
</evidence>
<dbReference type="SUPFAM" id="SSF63380">
    <property type="entry name" value="Riboflavin synthase domain-like"/>
    <property type="match status" value="1"/>
</dbReference>
<dbReference type="InterPro" id="IPR039261">
    <property type="entry name" value="FNR_nucleotide-bd"/>
</dbReference>
<evidence type="ECO:0000256" key="5">
    <source>
        <dbReference type="ARBA" id="ARBA00023004"/>
    </source>
</evidence>
<name>A0A239F0J0_9BURK</name>
<dbReference type="InterPro" id="IPR001433">
    <property type="entry name" value="OxRdtase_FAD/NAD-bd"/>
</dbReference>
<dbReference type="CDD" id="cd00207">
    <property type="entry name" value="fer2"/>
    <property type="match status" value="1"/>
</dbReference>
<dbReference type="PROSITE" id="PS51384">
    <property type="entry name" value="FAD_FR"/>
    <property type="match status" value="1"/>
</dbReference>
<keyword evidence="5" id="KW-0408">Iron</keyword>
<dbReference type="PROSITE" id="PS51085">
    <property type="entry name" value="2FE2S_FER_2"/>
    <property type="match status" value="1"/>
</dbReference>
<evidence type="ECO:0000256" key="4">
    <source>
        <dbReference type="ARBA" id="ARBA00023002"/>
    </source>
</evidence>
<dbReference type="GO" id="GO:0046872">
    <property type="term" value="F:metal ion binding"/>
    <property type="evidence" value="ECO:0007669"/>
    <property type="project" value="UniProtKB-KW"/>
</dbReference>
<reference evidence="9 10" key="1">
    <citation type="submission" date="2017-06" db="EMBL/GenBank/DDBJ databases">
        <authorList>
            <person name="Kim H.J."/>
            <person name="Triplett B.A."/>
        </authorList>
    </citation>
    <scope>NUCLEOTIDE SEQUENCE [LARGE SCALE GENOMIC DNA]</scope>
    <source>
        <strain evidence="9 10">U15</strain>
    </source>
</reference>
<evidence type="ECO:0000256" key="2">
    <source>
        <dbReference type="ARBA" id="ARBA00022714"/>
    </source>
</evidence>
<evidence type="ECO:0000256" key="1">
    <source>
        <dbReference type="ARBA" id="ARBA00022630"/>
    </source>
</evidence>
<dbReference type="InterPro" id="IPR017927">
    <property type="entry name" value="FAD-bd_FR_type"/>
</dbReference>
<dbReference type="OrthoDB" id="544091at2"/>
<keyword evidence="1" id="KW-0285">Flavoprotein</keyword>
<keyword evidence="4" id="KW-0560">Oxidoreductase</keyword>
<dbReference type="InterPro" id="IPR006058">
    <property type="entry name" value="2Fe2S_fd_BS"/>
</dbReference>
<dbReference type="InterPro" id="IPR036010">
    <property type="entry name" value="2Fe-2S_ferredoxin-like_sf"/>
</dbReference>
<evidence type="ECO:0000259" key="7">
    <source>
        <dbReference type="PROSITE" id="PS51085"/>
    </source>
</evidence>
<keyword evidence="9" id="KW-0223">Dioxygenase</keyword>
<evidence type="ECO:0000313" key="9">
    <source>
        <dbReference type="EMBL" id="SNS50520.1"/>
    </source>
</evidence>
<gene>
    <name evidence="9" type="ORF">SAMN06265795_103118</name>
</gene>
<dbReference type="Gene3D" id="3.10.20.30">
    <property type="match status" value="1"/>
</dbReference>
<dbReference type="PRINTS" id="PR00409">
    <property type="entry name" value="PHDIOXRDTASE"/>
</dbReference>
<dbReference type="PROSITE" id="PS00197">
    <property type="entry name" value="2FE2S_FER_1"/>
    <property type="match status" value="1"/>
</dbReference>
<dbReference type="SUPFAM" id="SSF54292">
    <property type="entry name" value="2Fe-2S ferredoxin-like"/>
    <property type="match status" value="1"/>
</dbReference>
<dbReference type="Proteomes" id="UP000198284">
    <property type="component" value="Unassembled WGS sequence"/>
</dbReference>
<proteinExistence type="predicted"/>
<dbReference type="InterPro" id="IPR050415">
    <property type="entry name" value="MRET"/>
</dbReference>
<keyword evidence="2" id="KW-0001">2Fe-2S</keyword>
<dbReference type="GO" id="GO:0051537">
    <property type="term" value="F:2 iron, 2 sulfur cluster binding"/>
    <property type="evidence" value="ECO:0007669"/>
    <property type="project" value="UniProtKB-KW"/>
</dbReference>